<protein>
    <submittedName>
        <fullName evidence="1">26s proteasome non atpase regulatory subunit 11 like</fullName>
    </submittedName>
</protein>
<name>A0A1D2AIX6_ORNBR</name>
<organism evidence="1">
    <name type="scientific">Ornithodoros brasiliensis</name>
    <name type="common">Mouro tick</name>
    <dbReference type="NCBI Taxonomy" id="888526"/>
    <lineage>
        <taxon>Eukaryota</taxon>
        <taxon>Metazoa</taxon>
        <taxon>Ecdysozoa</taxon>
        <taxon>Arthropoda</taxon>
        <taxon>Chelicerata</taxon>
        <taxon>Arachnida</taxon>
        <taxon>Acari</taxon>
        <taxon>Parasitiformes</taxon>
        <taxon>Ixodida</taxon>
        <taxon>Ixodoidea</taxon>
        <taxon>Argasidae</taxon>
        <taxon>Ornithodorinae</taxon>
        <taxon>Ornithodoros</taxon>
    </lineage>
</organism>
<dbReference type="EMBL" id="GETE01000355">
    <property type="protein sequence ID" value="JAT79147.1"/>
    <property type="molecule type" value="Transcribed_RNA"/>
</dbReference>
<evidence type="ECO:0000313" key="1">
    <source>
        <dbReference type="EMBL" id="JAT79147.1"/>
    </source>
</evidence>
<proteinExistence type="predicted"/>
<feature type="non-terminal residue" evidence="1">
    <location>
        <position position="1"/>
    </location>
</feature>
<dbReference type="AlphaFoldDB" id="A0A1D2AIX6"/>
<dbReference type="GO" id="GO:0000502">
    <property type="term" value="C:proteasome complex"/>
    <property type="evidence" value="ECO:0007669"/>
    <property type="project" value="UniProtKB-KW"/>
</dbReference>
<keyword evidence="1" id="KW-0647">Proteasome</keyword>
<reference evidence="1" key="1">
    <citation type="submission" date="2016-07" db="EMBL/GenBank/DDBJ databases">
        <title>Salivary Glands transcriptome analysis on engorged females of Ornithodoros brasiliensis (Acari:Argasidae).</title>
        <authorList>
            <person name="Simons S.M."/>
            <person name="Carvalho E."/>
            <person name="Junqueira-de-Azevedo I."/>
            <person name="Ho P.L."/>
            <person name="Giovanni D."/>
            <person name="Mendonca R."/>
            <person name="Onofrio V."/>
            <person name="Landulfo G."/>
            <person name="Ramirez D."/>
            <person name="Barros-Battesti D."/>
        </authorList>
    </citation>
    <scope>NUCLEOTIDE SEQUENCE</scope>
    <source>
        <strain evidence="1">Female</strain>
        <tissue evidence="1">Salivary gland</tissue>
    </source>
</reference>
<sequence>STCSSTWKLQRDLRLNCARNALTGPKGKRTFLRQSLEARLIALNYDTGRYTDALALGSTLLKELKKWTIKPSC</sequence>
<accession>A0A1D2AIX6</accession>
<dbReference type="Gene3D" id="1.25.40.570">
    <property type="match status" value="1"/>
</dbReference>